<reference evidence="9 10" key="1">
    <citation type="submission" date="2019-08" db="EMBL/GenBank/DDBJ databases">
        <title>Complete genome sequence of Spiroplasma chinense CCH (DSM 19755).</title>
        <authorList>
            <person name="Shen H.-Y."/>
            <person name="Lin Y.-C."/>
            <person name="Chou L."/>
            <person name="Kuo C.-H."/>
        </authorList>
    </citation>
    <scope>NUCLEOTIDE SEQUENCE [LARGE SCALE GENOMIC DNA]</scope>
    <source>
        <strain evidence="9 10">CCH</strain>
    </source>
</reference>
<gene>
    <name evidence="9" type="ORF">SCHIN_v1c02580</name>
</gene>
<feature type="transmembrane region" description="Helical" evidence="7">
    <location>
        <begin position="1390"/>
        <end position="1415"/>
    </location>
</feature>
<feature type="transmembrane region" description="Helical" evidence="7">
    <location>
        <begin position="413"/>
        <end position="438"/>
    </location>
</feature>
<keyword evidence="4 7" id="KW-1133">Transmembrane helix</keyword>
<evidence type="ECO:0000256" key="2">
    <source>
        <dbReference type="ARBA" id="ARBA00022475"/>
    </source>
</evidence>
<dbReference type="KEGG" id="schi:SCHIN_v1c02580"/>
<evidence type="ECO:0000256" key="7">
    <source>
        <dbReference type="SAM" id="Phobius"/>
    </source>
</evidence>
<dbReference type="RefSeq" id="WP_166507850.1">
    <property type="nucleotide sequence ID" value="NZ_CP043026.1"/>
</dbReference>
<accession>A0A5B9Y3T1</accession>
<organism evidence="9 10">
    <name type="scientific">Spiroplasma chinense</name>
    <dbReference type="NCBI Taxonomy" id="216932"/>
    <lineage>
        <taxon>Bacteria</taxon>
        <taxon>Bacillati</taxon>
        <taxon>Mycoplasmatota</taxon>
        <taxon>Mollicutes</taxon>
        <taxon>Entomoplasmatales</taxon>
        <taxon>Spiroplasmataceae</taxon>
        <taxon>Spiroplasma</taxon>
    </lineage>
</organism>
<keyword evidence="10" id="KW-1185">Reference proteome</keyword>
<dbReference type="PANTHER" id="PTHR30572:SF4">
    <property type="entry name" value="ABC TRANSPORTER PERMEASE YTRF"/>
    <property type="match status" value="1"/>
</dbReference>
<dbReference type="PANTHER" id="PTHR30572">
    <property type="entry name" value="MEMBRANE COMPONENT OF TRANSPORTER-RELATED"/>
    <property type="match status" value="1"/>
</dbReference>
<feature type="transmembrane region" description="Helical" evidence="7">
    <location>
        <begin position="575"/>
        <end position="604"/>
    </location>
</feature>
<sequence length="1521" mass="172153">MKNTKNQQKTRENNVVKKNKVEKYKYKHLILKSGFKNAIKNIFQLFGLAILIATTFMISMSVVITNGRINSNYKNILNTSVQHDFIVDVSNSPRVSFQEDQWIGGENIDEFSNQDLFEQYLINVLSRKGINKDNSGQITGNDFFDWSRTETRNFYGLHENNVDLNVKVIAKSSLVDQTKETAKTGQLPVDKIVLENNQTDNIFSEDKEKAKREVVIQSNFAHKNNLKIGDIVRLTPDNYGSELLVKKDVSEIEFGGEISINDSELGIDNTIFKDQNWFQIIGLGTSADFIYPTVGTKSIIPSSKTDMTAYVDPTVFGLTEQKINPKEGSQIILYSYDLVASKLSVQSESDREIYFSGKFLNKVDKIESYLESFNNEWIRYGHVSSSKVKLFYKLNDPGYKWSIRTSAYSKVILSYWLLSAFIIVLIAIICIFSVTLIVKKQFDDAKSKLGTFKAMGYSNRELLVYFIATPFVIGGVGVLLGYSIMMAVQNTLVGVFLNYFSLQNTSIHSFWLQAVAIVIGIIGILVATTLMIGYSVIEQNALSLLSGNASRRSTKIGMWIKVLFRRARPSIKLHAALTIGSLPKIIGTSFTLLISTFLITISLITPDILKRNGSATFEGLNYAGTVEYNEPVSNNPATFLKTYNPNKENDWKYKSTNVVSEIDDSSNSQKNYETAYPVISDGNGGYKYDSTKIIKDLISGDISQNYWSYNIPISEEGDYTSYYEYAKVNYSNWKNLSLDYLNALDEINTDIDYSNSSIPFSAITSLTRQWTDYKYLIDDIESSAIALNLSATSDNYLNTIRKISLSLQNFYKKYHSGIPLNIDKRYLSGSKLNNQAVTDIDFDRQLIDAPTNDVYDTYNVRSPIKLATKGSYPIFYGSSGSSEGSSDDQKWKNIISEFSKDLNVKENSLKFKKENIETVNLNNNKLTVEDLLKVNTYLITWYWINFEGKIGTMLLEANYQNSNNVVQKSIIKKIEDGENYNITTNVVPYDSEQEELGTLLNGIYKTKQNSQKIKIYGIEKDTKAVELKDIKGNNLVPNLFGTLSEEYKEYTPIVVNQTVAQKLNVGFKDVIDIDVIKKVLMDDSNKILGLDSVKMGVKTPYEYGNQTTNDIISEAKKNYYSYETNNKGWSSTSSIKTATINNNQIAATTVNDLSSDTEILNAVNNSKIKVEEAPTPKKFMVVGVNDNYGESKAWISNDNANEVLGYKDVKKYFFNNFFINEWRSNPGLANFFNKTIMEDITKNQWATFLSSLEIKMTEWENGIYSAKQDNAYDDFVETFLNISDNATNKVSLKYSARYLKKIFDNLYPIFNYKYLLNEEYDDQVNISPKTQPYGDYSSNGMVGSSRVSISDSGVSSVIYTQGYEQSGILDNNFMSDKHKMLKNIEDLTILLIYVIMFVALIISIIIIVITTSLIIEENSQFIATMKILGYSNAYVMLQVSGIYFIPILLMFALGFTMGYLILSKVTSYISLNYSFVIPFNFGIYVPFAVLAILLSIYVLTISITYKRFTKIKPTDSLQISS</sequence>
<comment type="similarity">
    <text evidence="6">Belongs to the ABC-4 integral membrane protein family.</text>
</comment>
<dbReference type="GO" id="GO:0022857">
    <property type="term" value="F:transmembrane transporter activity"/>
    <property type="evidence" value="ECO:0007669"/>
    <property type="project" value="TreeGrafter"/>
</dbReference>
<feature type="domain" description="ABC3 transporter permease C-terminal" evidence="8">
    <location>
        <begin position="1394"/>
        <end position="1511"/>
    </location>
</feature>
<evidence type="ECO:0000256" key="3">
    <source>
        <dbReference type="ARBA" id="ARBA00022692"/>
    </source>
</evidence>
<dbReference type="EMBL" id="CP043026">
    <property type="protein sequence ID" value="QEH61455.1"/>
    <property type="molecule type" value="Genomic_DNA"/>
</dbReference>
<evidence type="ECO:0000256" key="5">
    <source>
        <dbReference type="ARBA" id="ARBA00023136"/>
    </source>
</evidence>
<proteinExistence type="inferred from homology"/>
<dbReference type="InterPro" id="IPR003838">
    <property type="entry name" value="ABC3_permease_C"/>
</dbReference>
<comment type="subcellular location">
    <subcellularLocation>
        <location evidence="1">Cell membrane</location>
        <topology evidence="1">Multi-pass membrane protein</topology>
    </subcellularLocation>
</comment>
<dbReference type="GO" id="GO:0005886">
    <property type="term" value="C:plasma membrane"/>
    <property type="evidence" value="ECO:0007669"/>
    <property type="project" value="UniProtKB-SubCell"/>
</dbReference>
<dbReference type="Proteomes" id="UP000323144">
    <property type="component" value="Chromosome"/>
</dbReference>
<feature type="transmembrane region" description="Helical" evidence="7">
    <location>
        <begin position="1435"/>
        <end position="1461"/>
    </location>
</feature>
<feature type="transmembrane region" description="Helical" evidence="7">
    <location>
        <begin position="42"/>
        <end position="64"/>
    </location>
</feature>
<feature type="transmembrane region" description="Helical" evidence="7">
    <location>
        <begin position="1481"/>
        <end position="1505"/>
    </location>
</feature>
<keyword evidence="2" id="KW-1003">Cell membrane</keyword>
<feature type="transmembrane region" description="Helical" evidence="7">
    <location>
        <begin position="462"/>
        <end position="488"/>
    </location>
</feature>
<evidence type="ECO:0000256" key="4">
    <source>
        <dbReference type="ARBA" id="ARBA00022989"/>
    </source>
</evidence>
<dbReference type="Pfam" id="PF02687">
    <property type="entry name" value="FtsX"/>
    <property type="match status" value="2"/>
</dbReference>
<evidence type="ECO:0000313" key="10">
    <source>
        <dbReference type="Proteomes" id="UP000323144"/>
    </source>
</evidence>
<name>A0A5B9Y3T1_9MOLU</name>
<feature type="domain" description="ABC3 transporter permease C-terminal" evidence="8">
    <location>
        <begin position="421"/>
        <end position="538"/>
    </location>
</feature>
<keyword evidence="5 7" id="KW-0472">Membrane</keyword>
<dbReference type="InterPro" id="IPR050250">
    <property type="entry name" value="Macrolide_Exporter_MacB"/>
</dbReference>
<keyword evidence="3 7" id="KW-0812">Transmembrane</keyword>
<protein>
    <submittedName>
        <fullName evidence="9">ABC transporter permease</fullName>
    </submittedName>
</protein>
<feature type="transmembrane region" description="Helical" evidence="7">
    <location>
        <begin position="508"/>
        <end position="537"/>
    </location>
</feature>
<evidence type="ECO:0000259" key="8">
    <source>
        <dbReference type="Pfam" id="PF02687"/>
    </source>
</evidence>
<evidence type="ECO:0000313" key="9">
    <source>
        <dbReference type="EMBL" id="QEH61455.1"/>
    </source>
</evidence>
<evidence type="ECO:0000256" key="1">
    <source>
        <dbReference type="ARBA" id="ARBA00004651"/>
    </source>
</evidence>
<evidence type="ECO:0000256" key="6">
    <source>
        <dbReference type="ARBA" id="ARBA00038076"/>
    </source>
</evidence>